<feature type="transmembrane region" description="Helical" evidence="1">
    <location>
        <begin position="6"/>
        <end position="29"/>
    </location>
</feature>
<accession>A0A2P2LK06</accession>
<keyword evidence="1" id="KW-1133">Transmembrane helix</keyword>
<protein>
    <submittedName>
        <fullName evidence="2">Uncharacterized protein</fullName>
    </submittedName>
</protein>
<reference evidence="2" key="1">
    <citation type="submission" date="2018-02" db="EMBL/GenBank/DDBJ databases">
        <title>Rhizophora mucronata_Transcriptome.</title>
        <authorList>
            <person name="Meera S.P."/>
            <person name="Sreeshan A."/>
            <person name="Augustine A."/>
        </authorList>
    </citation>
    <scope>NUCLEOTIDE SEQUENCE</scope>
    <source>
        <tissue evidence="2">Leaf</tissue>
    </source>
</reference>
<name>A0A2P2LK06_RHIMU</name>
<sequence length="81" mass="9579">MIVITQFFLGHFLLTWVLRCFSLVFLLSFCSIKTRQKQLAGGAYCNKSPYSLFFNNDRELEVISDEAELRNLQQTKQYQYN</sequence>
<keyword evidence="1" id="KW-0472">Membrane</keyword>
<organism evidence="2">
    <name type="scientific">Rhizophora mucronata</name>
    <name type="common">Asiatic mangrove</name>
    <dbReference type="NCBI Taxonomy" id="61149"/>
    <lineage>
        <taxon>Eukaryota</taxon>
        <taxon>Viridiplantae</taxon>
        <taxon>Streptophyta</taxon>
        <taxon>Embryophyta</taxon>
        <taxon>Tracheophyta</taxon>
        <taxon>Spermatophyta</taxon>
        <taxon>Magnoliopsida</taxon>
        <taxon>eudicotyledons</taxon>
        <taxon>Gunneridae</taxon>
        <taxon>Pentapetalae</taxon>
        <taxon>rosids</taxon>
        <taxon>fabids</taxon>
        <taxon>Malpighiales</taxon>
        <taxon>Rhizophoraceae</taxon>
        <taxon>Rhizophora</taxon>
    </lineage>
</organism>
<evidence type="ECO:0000313" key="2">
    <source>
        <dbReference type="EMBL" id="MBX18291.1"/>
    </source>
</evidence>
<proteinExistence type="predicted"/>
<dbReference type="AlphaFoldDB" id="A0A2P2LK06"/>
<keyword evidence="1" id="KW-0812">Transmembrane</keyword>
<dbReference type="EMBL" id="GGEC01037807">
    <property type="protein sequence ID" value="MBX18291.1"/>
    <property type="molecule type" value="Transcribed_RNA"/>
</dbReference>
<evidence type="ECO:0000256" key="1">
    <source>
        <dbReference type="SAM" id="Phobius"/>
    </source>
</evidence>